<name>A0A418Y7C2_9BURK</name>
<reference evidence="1 2" key="1">
    <citation type="submission" date="2018-09" db="EMBL/GenBank/DDBJ databases">
        <authorList>
            <person name="Zhu H."/>
        </authorList>
    </citation>
    <scope>NUCLEOTIDE SEQUENCE [LARGE SCALE GENOMIC DNA]</scope>
    <source>
        <strain evidence="1 2">K1S02-61</strain>
    </source>
</reference>
<proteinExistence type="predicted"/>
<dbReference type="AlphaFoldDB" id="A0A418Y7C2"/>
<dbReference type="EMBL" id="QYUP01000021">
    <property type="protein sequence ID" value="RJG25810.1"/>
    <property type="molecule type" value="Genomic_DNA"/>
</dbReference>
<accession>A0A418Y7C2</accession>
<evidence type="ECO:0000313" key="2">
    <source>
        <dbReference type="Proteomes" id="UP000284006"/>
    </source>
</evidence>
<evidence type="ECO:0000313" key="1">
    <source>
        <dbReference type="EMBL" id="RJG25810.1"/>
    </source>
</evidence>
<gene>
    <name evidence="1" type="ORF">D3872_02600</name>
</gene>
<sequence length="113" mass="11733">MPEPPPAGASTLAVAPLLFGENRTAEAPSAAPLPSLVCMFQAWVNASRLPFATIASILSREPTTLTEPAFRVQPPSRLELVAGTGPAEADAVQANRAAATSERVSLIPALLFI</sequence>
<organism evidence="1 2">
    <name type="scientific">Massilia cavernae</name>
    <dbReference type="NCBI Taxonomy" id="2320864"/>
    <lineage>
        <taxon>Bacteria</taxon>
        <taxon>Pseudomonadati</taxon>
        <taxon>Pseudomonadota</taxon>
        <taxon>Betaproteobacteria</taxon>
        <taxon>Burkholderiales</taxon>
        <taxon>Oxalobacteraceae</taxon>
        <taxon>Telluria group</taxon>
        <taxon>Massilia</taxon>
    </lineage>
</organism>
<dbReference type="Proteomes" id="UP000284006">
    <property type="component" value="Unassembled WGS sequence"/>
</dbReference>
<protein>
    <submittedName>
        <fullName evidence="1">Uncharacterized protein</fullName>
    </submittedName>
</protein>
<comment type="caution">
    <text evidence="1">The sequence shown here is derived from an EMBL/GenBank/DDBJ whole genome shotgun (WGS) entry which is preliminary data.</text>
</comment>
<keyword evidence="2" id="KW-1185">Reference proteome</keyword>